<dbReference type="OrthoDB" id="7057597at2"/>
<dbReference type="RefSeq" id="WP_075066012.1">
    <property type="nucleotide sequence ID" value="NZ_LKAJ02000001.1"/>
</dbReference>
<dbReference type="GO" id="GO:0019806">
    <property type="term" value="F:bromide peroxidase activity"/>
    <property type="evidence" value="ECO:0007669"/>
    <property type="project" value="UniProtKB-EC"/>
</dbReference>
<dbReference type="EC" id="1.11.1.18" evidence="2"/>
<evidence type="ECO:0000313" key="3">
    <source>
        <dbReference type="EMBL" id="MCS5711563.1"/>
    </source>
</evidence>
<dbReference type="Pfam" id="PF00561">
    <property type="entry name" value="Abhydrolase_1"/>
    <property type="match status" value="1"/>
</dbReference>
<dbReference type="InterPro" id="IPR029058">
    <property type="entry name" value="AB_hydrolase_fold"/>
</dbReference>
<keyword evidence="2" id="KW-0575">Peroxidase</keyword>
<organism evidence="2">
    <name type="scientific">Candidatus Berkiella aquae</name>
    <dbReference type="NCBI Taxonomy" id="295108"/>
    <lineage>
        <taxon>Bacteria</taxon>
        <taxon>Pseudomonadati</taxon>
        <taxon>Pseudomonadota</taxon>
        <taxon>Gammaproteobacteria</taxon>
        <taxon>Candidatus Berkiellales</taxon>
        <taxon>Candidatus Berkiellaceae</taxon>
        <taxon>Candidatus Berkiella</taxon>
    </lineage>
</organism>
<dbReference type="PATRIC" id="fig|1590043.3.peg.1414"/>
<dbReference type="Gene3D" id="3.40.50.1820">
    <property type="entry name" value="alpha/beta hydrolase"/>
    <property type="match status" value="1"/>
</dbReference>
<keyword evidence="2" id="KW-0560">Oxidoreductase</keyword>
<dbReference type="InterPro" id="IPR050471">
    <property type="entry name" value="AB_hydrolase"/>
</dbReference>
<dbReference type="InterPro" id="IPR000073">
    <property type="entry name" value="AB_hydrolase_1"/>
</dbReference>
<dbReference type="EMBL" id="LKAJ01000004">
    <property type="protein sequence ID" value="KRG21635.1"/>
    <property type="molecule type" value="Genomic_DNA"/>
</dbReference>
<evidence type="ECO:0000313" key="2">
    <source>
        <dbReference type="EMBL" id="KRG21635.1"/>
    </source>
</evidence>
<reference evidence="3" key="3">
    <citation type="submission" date="2021-06" db="EMBL/GenBank/DDBJ databases">
        <title>Genomic Description and Analysis of Intracellular Bacteria, Candidatus Berkiella cookevillensis and Candidatus Berkiella aquae.</title>
        <authorList>
            <person name="Kidane D.T."/>
            <person name="Mehari Y.T."/>
            <person name="Rice F.C."/>
            <person name="Arivett B.A."/>
            <person name="Farone A.L."/>
            <person name="Berk S.G."/>
            <person name="Farone M.B."/>
        </authorList>
    </citation>
    <scope>NUCLEOTIDE SEQUENCE</scope>
    <source>
        <strain evidence="3">HT99</strain>
    </source>
</reference>
<proteinExistence type="predicted"/>
<protein>
    <submittedName>
        <fullName evidence="3">Alpha/beta hydrolase</fullName>
    </submittedName>
    <submittedName>
        <fullName evidence="2">Putative non-heme bromoperoxidase BpoC</fullName>
        <ecNumber evidence="2">1.11.1.18</ecNumber>
    </submittedName>
</protein>
<dbReference type="PANTHER" id="PTHR43433:SF5">
    <property type="entry name" value="AB HYDROLASE-1 DOMAIN-CONTAINING PROTEIN"/>
    <property type="match status" value="1"/>
</dbReference>
<dbReference type="STRING" id="295108.HT99x_01388"/>
<gene>
    <name evidence="2" type="primary">bpoC</name>
    <name evidence="3" type="ORF">HT99x_008950</name>
    <name evidence="2" type="ORF">HT99x_01388</name>
</gene>
<dbReference type="PROSITE" id="PS51257">
    <property type="entry name" value="PROKAR_LIPOPROTEIN"/>
    <property type="match status" value="1"/>
</dbReference>
<reference evidence="3" key="2">
    <citation type="journal article" date="2016" name="Genome Announc.">
        <title>Draft Genome Sequences of Two Novel Amoeba-Resistant Intranuclear Bacteria, 'Candidatus Berkiella cookevillensis' and 'Candidatus Berkiella aquae'.</title>
        <authorList>
            <person name="Mehari Y.T."/>
            <person name="Arivett B.A."/>
            <person name="Farone A.L."/>
            <person name="Gunderson J.H."/>
            <person name="Farone M.B."/>
        </authorList>
    </citation>
    <scope>NUCLEOTIDE SEQUENCE</scope>
    <source>
        <strain evidence="3">HT99</strain>
    </source>
</reference>
<evidence type="ECO:0000259" key="1">
    <source>
        <dbReference type="Pfam" id="PF00561"/>
    </source>
</evidence>
<reference evidence="2" key="1">
    <citation type="submission" date="2015-09" db="EMBL/GenBank/DDBJ databases">
        <title>Draft Genome Sequences of Two Novel Amoeba-resistant Intranuclear Bacteria, Candidatus Berkiella cookevillensis and Candidatus Berkiella aquae.</title>
        <authorList>
            <person name="Mehari Y.T."/>
            <person name="Arivett B.A."/>
            <person name="Farone A.L."/>
            <person name="Gunderson J.H."/>
            <person name="Farone M.B."/>
        </authorList>
    </citation>
    <scope>NUCLEOTIDE SEQUENCE [LARGE SCALE GENOMIC DNA]</scope>
    <source>
        <strain evidence="2">HT99</strain>
    </source>
</reference>
<comment type="caution">
    <text evidence="2">The sequence shown here is derived from an EMBL/GenBank/DDBJ whole genome shotgun (WGS) entry which is preliminary data.</text>
</comment>
<dbReference type="PANTHER" id="PTHR43433">
    <property type="entry name" value="HYDROLASE, ALPHA/BETA FOLD FAMILY PROTEIN"/>
    <property type="match status" value="1"/>
</dbReference>
<evidence type="ECO:0000313" key="4">
    <source>
        <dbReference type="Proteomes" id="UP000051497"/>
    </source>
</evidence>
<keyword evidence="4" id="KW-1185">Reference proteome</keyword>
<keyword evidence="3" id="KW-0378">Hydrolase</keyword>
<dbReference type="AlphaFoldDB" id="A0A0Q9YZJ7"/>
<dbReference type="EMBL" id="LKAJ02000001">
    <property type="protein sequence ID" value="MCS5711563.1"/>
    <property type="molecule type" value="Genomic_DNA"/>
</dbReference>
<sequence length="260" mass="29174">MATIRIGETDFFYECRGKGTPLVLIAGYSCDHTFWDAIYDELTQHFQVLIFDNRGIGQTIDETSTISIDSMAQDTMQIVKALDLKRPIILGQSMGGTIAQTIARDYGSDIEKLIILNSSTSINQRTRMVLASLLKLYEEKAAFDTLIEASMPWFFSAQYLADPKNIAAYKEICMNNPYPPSPEILRRQLQALNNFNSHLWVNNIQMPTLVIASEDDIVCLPAESEQLASHIKRAKYLKIAGGHSSPLENPHDLIEAIMTI</sequence>
<accession>A0A0Q9YZJ7</accession>
<name>A0A0Q9YZJ7_9GAMM</name>
<dbReference type="GO" id="GO:0016787">
    <property type="term" value="F:hydrolase activity"/>
    <property type="evidence" value="ECO:0007669"/>
    <property type="project" value="UniProtKB-KW"/>
</dbReference>
<feature type="domain" description="AB hydrolase-1" evidence="1">
    <location>
        <begin position="21"/>
        <end position="250"/>
    </location>
</feature>
<dbReference type="PRINTS" id="PR00111">
    <property type="entry name" value="ABHYDROLASE"/>
</dbReference>
<dbReference type="Proteomes" id="UP000051497">
    <property type="component" value="Unassembled WGS sequence"/>
</dbReference>
<dbReference type="SUPFAM" id="SSF53474">
    <property type="entry name" value="alpha/beta-Hydrolases"/>
    <property type="match status" value="1"/>
</dbReference>